<organism evidence="2 3">
    <name type="scientific">Saccharicrinis carchari</name>
    <dbReference type="NCBI Taxonomy" id="1168039"/>
    <lineage>
        <taxon>Bacteria</taxon>
        <taxon>Pseudomonadati</taxon>
        <taxon>Bacteroidota</taxon>
        <taxon>Bacteroidia</taxon>
        <taxon>Marinilabiliales</taxon>
        <taxon>Marinilabiliaceae</taxon>
        <taxon>Saccharicrinis</taxon>
    </lineage>
</organism>
<feature type="transmembrane region" description="Helical" evidence="1">
    <location>
        <begin position="40"/>
        <end position="59"/>
    </location>
</feature>
<gene>
    <name evidence="2" type="ORF">SAMN06265379_103227</name>
</gene>
<dbReference type="Proteomes" id="UP000319040">
    <property type="component" value="Unassembled WGS sequence"/>
</dbReference>
<name>A0A521CKL3_SACCC</name>
<evidence type="ECO:0000313" key="3">
    <source>
        <dbReference type="Proteomes" id="UP000319040"/>
    </source>
</evidence>
<evidence type="ECO:0000256" key="1">
    <source>
        <dbReference type="SAM" id="Phobius"/>
    </source>
</evidence>
<evidence type="ECO:0000313" key="2">
    <source>
        <dbReference type="EMBL" id="SMO59925.1"/>
    </source>
</evidence>
<dbReference type="AlphaFoldDB" id="A0A521CKL3"/>
<dbReference type="RefSeq" id="WP_142532933.1">
    <property type="nucleotide sequence ID" value="NZ_FXTB01000003.1"/>
</dbReference>
<feature type="transmembrane region" description="Helical" evidence="1">
    <location>
        <begin position="107"/>
        <end position="125"/>
    </location>
</feature>
<keyword evidence="1" id="KW-1133">Transmembrane helix</keyword>
<feature type="transmembrane region" description="Helical" evidence="1">
    <location>
        <begin position="7"/>
        <end position="25"/>
    </location>
</feature>
<proteinExistence type="predicted"/>
<keyword evidence="3" id="KW-1185">Reference proteome</keyword>
<feature type="transmembrane region" description="Helical" evidence="1">
    <location>
        <begin position="80"/>
        <end position="101"/>
    </location>
</feature>
<sequence length="132" mass="15138">MVKEKQNVLSIAGLVASITLVTLFFKNNISDVLYGKNESYSTIFLYAALLLYAAITYYYRRKSASLEFTENNERKSKKQVQYNLQKTVLLIVVYWILLIRYAITAEYIDLAAVFIALAAIAYGMWQHVSSRS</sequence>
<accession>A0A521CKL3</accession>
<keyword evidence="1" id="KW-0812">Transmembrane</keyword>
<keyword evidence="1" id="KW-0472">Membrane</keyword>
<dbReference type="EMBL" id="FXTB01000003">
    <property type="protein sequence ID" value="SMO59925.1"/>
    <property type="molecule type" value="Genomic_DNA"/>
</dbReference>
<protein>
    <submittedName>
        <fullName evidence="2">Uncharacterized protein</fullName>
    </submittedName>
</protein>
<reference evidence="2 3" key="1">
    <citation type="submission" date="2017-05" db="EMBL/GenBank/DDBJ databases">
        <authorList>
            <person name="Varghese N."/>
            <person name="Submissions S."/>
        </authorList>
    </citation>
    <scope>NUCLEOTIDE SEQUENCE [LARGE SCALE GENOMIC DNA]</scope>
    <source>
        <strain evidence="2 3">DSM 27040</strain>
    </source>
</reference>